<evidence type="ECO:0000259" key="3">
    <source>
        <dbReference type="Pfam" id="PF26335"/>
    </source>
</evidence>
<dbReference type="Pfam" id="PF00144">
    <property type="entry name" value="Beta-lactamase"/>
    <property type="match status" value="1"/>
</dbReference>
<dbReference type="EnsemblFungi" id="EJT78572">
    <property type="protein sequence ID" value="EJT78572"/>
    <property type="gene ID" value="GGTG_03671"/>
</dbReference>
<dbReference type="EMBL" id="GL385396">
    <property type="protein sequence ID" value="EJT78572.1"/>
    <property type="molecule type" value="Genomic_DNA"/>
</dbReference>
<dbReference type="RefSeq" id="XP_009219717.1">
    <property type="nucleotide sequence ID" value="XM_009221453.1"/>
</dbReference>
<sequence>MLTLRPVAEPMAKPVYSNIAFTILAYAVEAATGMNYTQQLAHFLTGPFNMTNTFPSPGNDSLAVIPPMENTWGSPYGDSTPGGGLVSTTSDLSAFAHAILTGTVLQTRTRVREWLQPAAFAGSGGSLVGTPWEVYVPAIGQLTPRRPRSVPVYAKGGAAYGYSSRLAVVPELGVGLVVLTAGAGDGLSYIWDAALSVLAPAVDDAAHDEAARLGHVGRFASPPSGAAAGAAASAAIAWHDDGSLRLAALARNGSDVLAALPQIWSATLGAFIPGSGSNNDTVASYRIFPAGVSVPGTVDLPPLSPGGGGGGGQRAVVREDWRIWWETAIPRNSGLPGAGLSEHDCLLWTFADWLHYGGEAVERIVFVKDRATGEVLGVEVPFLRTGLLQPVAAAE</sequence>
<dbReference type="AlphaFoldDB" id="J3NQW6"/>
<dbReference type="SUPFAM" id="SSF56601">
    <property type="entry name" value="beta-lactamase/transpeptidase-like"/>
    <property type="match status" value="1"/>
</dbReference>
<accession>J3NQW6</accession>
<dbReference type="VEuPathDB" id="FungiDB:GGTG_03671"/>
<dbReference type="eggNOG" id="ENOG502RUDS">
    <property type="taxonomic scope" value="Eukaryota"/>
</dbReference>
<feature type="domain" description="Beta-lactamase-related" evidence="2">
    <location>
        <begin position="3"/>
        <end position="185"/>
    </location>
</feature>
<dbReference type="HOGENOM" id="CLU_019706_2_1_1"/>
<keyword evidence="6" id="KW-1185">Reference proteome</keyword>
<evidence type="ECO:0000313" key="5">
    <source>
        <dbReference type="EnsemblFungi" id="EJT78572"/>
    </source>
</evidence>
<reference evidence="6" key="1">
    <citation type="submission" date="2010-07" db="EMBL/GenBank/DDBJ databases">
        <title>The genome sequence of Gaeumannomyces graminis var. tritici strain R3-111a-1.</title>
        <authorList>
            <consortium name="The Broad Institute Genome Sequencing Platform"/>
            <person name="Ma L.-J."/>
            <person name="Dead R."/>
            <person name="Young S."/>
            <person name="Zeng Q."/>
            <person name="Koehrsen M."/>
            <person name="Alvarado L."/>
            <person name="Berlin A."/>
            <person name="Chapman S.B."/>
            <person name="Chen Z."/>
            <person name="Freedman E."/>
            <person name="Gellesch M."/>
            <person name="Goldberg J."/>
            <person name="Griggs A."/>
            <person name="Gujja S."/>
            <person name="Heilman E.R."/>
            <person name="Heiman D."/>
            <person name="Hepburn T."/>
            <person name="Howarth C."/>
            <person name="Jen D."/>
            <person name="Larson L."/>
            <person name="Mehta T."/>
            <person name="Neiman D."/>
            <person name="Pearson M."/>
            <person name="Roberts A."/>
            <person name="Saif S."/>
            <person name="Shea T."/>
            <person name="Shenoy N."/>
            <person name="Sisk P."/>
            <person name="Stolte C."/>
            <person name="Sykes S."/>
            <person name="Walk T."/>
            <person name="White J."/>
            <person name="Yandava C."/>
            <person name="Haas B."/>
            <person name="Nusbaum C."/>
            <person name="Birren B."/>
        </authorList>
    </citation>
    <scope>NUCLEOTIDE SEQUENCE [LARGE SCALE GENOMIC DNA]</scope>
    <source>
        <strain evidence="6">R3-111a-1</strain>
    </source>
</reference>
<name>J3NQW6_GAET3</name>
<dbReference type="InterPro" id="IPR001466">
    <property type="entry name" value="Beta-lactam-related"/>
</dbReference>
<proteinExistence type="inferred from homology"/>
<reference evidence="5" key="5">
    <citation type="submission" date="2018-04" db="UniProtKB">
        <authorList>
            <consortium name="EnsemblFungi"/>
        </authorList>
    </citation>
    <scope>IDENTIFICATION</scope>
    <source>
        <strain evidence="5">R3-111a-1</strain>
    </source>
</reference>
<gene>
    <name evidence="5" type="primary">20344129</name>
    <name evidence="4" type="ORF">GGTG_03671</name>
</gene>
<evidence type="ECO:0000256" key="1">
    <source>
        <dbReference type="ARBA" id="ARBA00038473"/>
    </source>
</evidence>
<dbReference type="Gene3D" id="3.40.710.10">
    <property type="entry name" value="DD-peptidase/beta-lactamase superfamily"/>
    <property type="match status" value="1"/>
</dbReference>
<feature type="domain" description="Beta-lactamase-like ARB-00930-like C-terminal" evidence="3">
    <location>
        <begin position="214"/>
        <end position="389"/>
    </location>
</feature>
<reference evidence="5" key="4">
    <citation type="journal article" date="2015" name="G3 (Bethesda)">
        <title>Genome sequences of three phytopathogenic species of the Magnaporthaceae family of fungi.</title>
        <authorList>
            <person name="Okagaki L.H."/>
            <person name="Nunes C.C."/>
            <person name="Sailsbery J."/>
            <person name="Clay B."/>
            <person name="Brown D."/>
            <person name="John T."/>
            <person name="Oh Y."/>
            <person name="Young N."/>
            <person name="Fitzgerald M."/>
            <person name="Haas B.J."/>
            <person name="Zeng Q."/>
            <person name="Young S."/>
            <person name="Adiconis X."/>
            <person name="Fan L."/>
            <person name="Levin J.Z."/>
            <person name="Mitchell T.K."/>
            <person name="Okubara P.A."/>
            <person name="Farman M.L."/>
            <person name="Kohn L.M."/>
            <person name="Birren B."/>
            <person name="Ma L.-J."/>
            <person name="Dean R.A."/>
        </authorList>
    </citation>
    <scope>NUCLEOTIDE SEQUENCE</scope>
    <source>
        <strain evidence="5">R3-111a-1</strain>
    </source>
</reference>
<dbReference type="STRING" id="644352.J3NQW6"/>
<dbReference type="PANTHER" id="PTHR22935:SF95">
    <property type="entry name" value="BETA-LACTAMASE-LIKE 1-RELATED"/>
    <property type="match status" value="1"/>
</dbReference>
<dbReference type="Proteomes" id="UP000006039">
    <property type="component" value="Unassembled WGS sequence"/>
</dbReference>
<dbReference type="PANTHER" id="PTHR22935">
    <property type="entry name" value="PENICILLIN-BINDING PROTEIN"/>
    <property type="match status" value="1"/>
</dbReference>
<protein>
    <submittedName>
        <fullName evidence="4 5">Uncharacterized protein</fullName>
    </submittedName>
</protein>
<reference evidence="4" key="2">
    <citation type="submission" date="2010-07" db="EMBL/GenBank/DDBJ databases">
        <authorList>
            <consortium name="The Broad Institute Genome Sequencing Platform"/>
            <consortium name="Broad Institute Genome Sequencing Center for Infectious Disease"/>
            <person name="Ma L.-J."/>
            <person name="Dead R."/>
            <person name="Young S."/>
            <person name="Zeng Q."/>
            <person name="Koehrsen M."/>
            <person name="Alvarado L."/>
            <person name="Berlin A."/>
            <person name="Chapman S.B."/>
            <person name="Chen Z."/>
            <person name="Freedman E."/>
            <person name="Gellesch M."/>
            <person name="Goldberg J."/>
            <person name="Griggs A."/>
            <person name="Gujja S."/>
            <person name="Heilman E.R."/>
            <person name="Heiman D."/>
            <person name="Hepburn T."/>
            <person name="Howarth C."/>
            <person name="Jen D."/>
            <person name="Larson L."/>
            <person name="Mehta T."/>
            <person name="Neiman D."/>
            <person name="Pearson M."/>
            <person name="Roberts A."/>
            <person name="Saif S."/>
            <person name="Shea T."/>
            <person name="Shenoy N."/>
            <person name="Sisk P."/>
            <person name="Stolte C."/>
            <person name="Sykes S."/>
            <person name="Walk T."/>
            <person name="White J."/>
            <person name="Yandava C."/>
            <person name="Haas B."/>
            <person name="Nusbaum C."/>
            <person name="Birren B."/>
        </authorList>
    </citation>
    <scope>NUCLEOTIDE SEQUENCE</scope>
    <source>
        <strain evidence="4">R3-111a-1</strain>
    </source>
</reference>
<dbReference type="Pfam" id="PF26335">
    <property type="entry name" value="ARB_00930_C"/>
    <property type="match status" value="1"/>
</dbReference>
<dbReference type="OrthoDB" id="10250282at2759"/>
<reference evidence="4" key="3">
    <citation type="submission" date="2010-09" db="EMBL/GenBank/DDBJ databases">
        <title>Annotation of Gaeumannomyces graminis var. tritici R3-111a-1.</title>
        <authorList>
            <consortium name="The Broad Institute Genome Sequencing Platform"/>
            <person name="Ma L.-J."/>
            <person name="Dead R."/>
            <person name="Young S.K."/>
            <person name="Zeng Q."/>
            <person name="Gargeya S."/>
            <person name="Fitzgerald M."/>
            <person name="Haas B."/>
            <person name="Abouelleil A."/>
            <person name="Alvarado L."/>
            <person name="Arachchi H.M."/>
            <person name="Berlin A."/>
            <person name="Brown A."/>
            <person name="Chapman S.B."/>
            <person name="Chen Z."/>
            <person name="Dunbar C."/>
            <person name="Freedman E."/>
            <person name="Gearin G."/>
            <person name="Gellesch M."/>
            <person name="Goldberg J."/>
            <person name="Griggs A."/>
            <person name="Gujja S."/>
            <person name="Heiman D."/>
            <person name="Howarth C."/>
            <person name="Larson L."/>
            <person name="Lui A."/>
            <person name="MacDonald P.J.P."/>
            <person name="Mehta T."/>
            <person name="Montmayeur A."/>
            <person name="Murphy C."/>
            <person name="Neiman D."/>
            <person name="Pearson M."/>
            <person name="Priest M."/>
            <person name="Roberts A."/>
            <person name="Saif S."/>
            <person name="Shea T."/>
            <person name="Shenoy N."/>
            <person name="Sisk P."/>
            <person name="Stolte C."/>
            <person name="Sykes S."/>
            <person name="Yandava C."/>
            <person name="Wortman J."/>
            <person name="Nusbaum C."/>
            <person name="Birren B."/>
        </authorList>
    </citation>
    <scope>NUCLEOTIDE SEQUENCE</scope>
    <source>
        <strain evidence="4">R3-111a-1</strain>
    </source>
</reference>
<organism evidence="4">
    <name type="scientific">Gaeumannomyces tritici (strain R3-111a-1)</name>
    <name type="common">Wheat and barley take-all root rot fungus</name>
    <name type="synonym">Gaeumannomyces graminis var. tritici</name>
    <dbReference type="NCBI Taxonomy" id="644352"/>
    <lineage>
        <taxon>Eukaryota</taxon>
        <taxon>Fungi</taxon>
        <taxon>Dikarya</taxon>
        <taxon>Ascomycota</taxon>
        <taxon>Pezizomycotina</taxon>
        <taxon>Sordariomycetes</taxon>
        <taxon>Sordariomycetidae</taxon>
        <taxon>Magnaporthales</taxon>
        <taxon>Magnaporthaceae</taxon>
        <taxon>Gaeumannomyces</taxon>
    </lineage>
</organism>
<comment type="similarity">
    <text evidence="1">Belongs to the beta-lactamase family.</text>
</comment>
<dbReference type="InterPro" id="IPR051478">
    <property type="entry name" value="Beta-lactamase-like_AB/R"/>
</dbReference>
<dbReference type="InterPro" id="IPR012338">
    <property type="entry name" value="Beta-lactam/transpept-like"/>
</dbReference>
<evidence type="ECO:0000313" key="6">
    <source>
        <dbReference type="Proteomes" id="UP000006039"/>
    </source>
</evidence>
<evidence type="ECO:0000313" key="4">
    <source>
        <dbReference type="EMBL" id="EJT78572.1"/>
    </source>
</evidence>
<evidence type="ECO:0000259" key="2">
    <source>
        <dbReference type="Pfam" id="PF00144"/>
    </source>
</evidence>
<dbReference type="InterPro" id="IPR058664">
    <property type="entry name" value="ARB_00930-like_C"/>
</dbReference>
<dbReference type="GeneID" id="20344129"/>